<accession>A0A9D4U6N6</accession>
<keyword evidence="2" id="KW-0143">Chaperone</keyword>
<comment type="caution">
    <text evidence="4">The sequence shown here is derived from an EMBL/GenBank/DDBJ whole genome shotgun (WGS) entry which is preliminary data.</text>
</comment>
<dbReference type="PROSITE" id="PS50076">
    <property type="entry name" value="DNAJ_2"/>
    <property type="match status" value="1"/>
</dbReference>
<dbReference type="Gene3D" id="1.10.287.110">
    <property type="entry name" value="DnaJ domain"/>
    <property type="match status" value="1"/>
</dbReference>
<sequence>MSFLKKTLLCWSSKQLRPHGALQSSSSYASQVQDAGNKRAFVEKAKCSANDGSHPIKDNCLMVGLAEHGPSAFHNIPLNMDMGISHMQRNTYVCSSYATTSGLKSRIFSMKLTRHVQTLSTQTRTSKAQCWSCGRTKSEKGFLLCPSCNAVQAPDPDITYFEIFDQDQKFEMDLKDLETKYKSLMKRLHPDLTHGKSTEENENYAHWSALVTAAYTVLLKPVSRATYLLKLRGIHVEEEGTVTDSELIMEVMEIRETLQSKPTKDVLEQLNKQAMARMDEWSRAFKTALEEGNDTAAVGALQRMSYFGRVCEDINRELL</sequence>
<protein>
    <recommendedName>
        <fullName evidence="3">J domain-containing protein</fullName>
    </recommendedName>
</protein>
<dbReference type="EMBL" id="JABFUD020000022">
    <property type="protein sequence ID" value="KAI5062100.1"/>
    <property type="molecule type" value="Genomic_DNA"/>
</dbReference>
<gene>
    <name evidence="4" type="ORF">GOP47_0022639</name>
</gene>
<keyword evidence="5" id="KW-1185">Reference proteome</keyword>
<organism evidence="4 5">
    <name type="scientific">Adiantum capillus-veneris</name>
    <name type="common">Maidenhair fern</name>
    <dbReference type="NCBI Taxonomy" id="13818"/>
    <lineage>
        <taxon>Eukaryota</taxon>
        <taxon>Viridiplantae</taxon>
        <taxon>Streptophyta</taxon>
        <taxon>Embryophyta</taxon>
        <taxon>Tracheophyta</taxon>
        <taxon>Polypodiopsida</taxon>
        <taxon>Polypodiidae</taxon>
        <taxon>Polypodiales</taxon>
        <taxon>Pteridineae</taxon>
        <taxon>Pteridaceae</taxon>
        <taxon>Vittarioideae</taxon>
        <taxon>Adiantum</taxon>
    </lineage>
</organism>
<dbReference type="InterPro" id="IPR001623">
    <property type="entry name" value="DnaJ_domain"/>
</dbReference>
<comment type="similarity">
    <text evidence="1">Belongs to the HscB family.</text>
</comment>
<evidence type="ECO:0000256" key="1">
    <source>
        <dbReference type="ARBA" id="ARBA00010476"/>
    </source>
</evidence>
<feature type="domain" description="J" evidence="3">
    <location>
        <begin position="159"/>
        <end position="231"/>
    </location>
</feature>
<dbReference type="InterPro" id="IPR036386">
    <property type="entry name" value="HscB_C_sf"/>
</dbReference>
<dbReference type="OrthoDB" id="448954at2759"/>
<dbReference type="GO" id="GO:0051087">
    <property type="term" value="F:protein-folding chaperone binding"/>
    <property type="evidence" value="ECO:0007669"/>
    <property type="project" value="InterPro"/>
</dbReference>
<dbReference type="Proteomes" id="UP000886520">
    <property type="component" value="Chromosome 22"/>
</dbReference>
<dbReference type="InterPro" id="IPR004640">
    <property type="entry name" value="HscB"/>
</dbReference>
<name>A0A9D4U6N6_ADICA</name>
<dbReference type="PANTHER" id="PTHR14021">
    <property type="entry name" value="IRON-SULFUR CLUSTER CO-CHAPERONE PROTEIN HSCB"/>
    <property type="match status" value="1"/>
</dbReference>
<dbReference type="PANTHER" id="PTHR14021:SF15">
    <property type="entry name" value="IRON-SULFUR CLUSTER CO-CHAPERONE PROTEIN HSCB"/>
    <property type="match status" value="1"/>
</dbReference>
<dbReference type="Gene3D" id="1.20.1280.20">
    <property type="entry name" value="HscB, C-terminal domain"/>
    <property type="match status" value="1"/>
</dbReference>
<dbReference type="GO" id="GO:0044571">
    <property type="term" value="P:[2Fe-2S] cluster assembly"/>
    <property type="evidence" value="ECO:0007669"/>
    <property type="project" value="InterPro"/>
</dbReference>
<proteinExistence type="inferred from homology"/>
<evidence type="ECO:0000313" key="4">
    <source>
        <dbReference type="EMBL" id="KAI5062100.1"/>
    </source>
</evidence>
<dbReference type="NCBIfam" id="TIGR00714">
    <property type="entry name" value="hscB"/>
    <property type="match status" value="1"/>
</dbReference>
<evidence type="ECO:0000256" key="2">
    <source>
        <dbReference type="ARBA" id="ARBA00023186"/>
    </source>
</evidence>
<dbReference type="InterPro" id="IPR036869">
    <property type="entry name" value="J_dom_sf"/>
</dbReference>
<dbReference type="Pfam" id="PF07743">
    <property type="entry name" value="HSCB_C"/>
    <property type="match status" value="1"/>
</dbReference>
<reference evidence="4" key="1">
    <citation type="submission" date="2021-01" db="EMBL/GenBank/DDBJ databases">
        <title>Adiantum capillus-veneris genome.</title>
        <authorList>
            <person name="Fang Y."/>
            <person name="Liao Q."/>
        </authorList>
    </citation>
    <scope>NUCLEOTIDE SEQUENCE</scope>
    <source>
        <strain evidence="4">H3</strain>
        <tissue evidence="4">Leaf</tissue>
    </source>
</reference>
<evidence type="ECO:0000259" key="3">
    <source>
        <dbReference type="PROSITE" id="PS50076"/>
    </source>
</evidence>
<dbReference type="AlphaFoldDB" id="A0A9D4U6N6"/>
<dbReference type="SUPFAM" id="SSF47144">
    <property type="entry name" value="HSC20 (HSCB), C-terminal oligomerisation domain"/>
    <property type="match status" value="1"/>
</dbReference>
<dbReference type="GO" id="GO:0001671">
    <property type="term" value="F:ATPase activator activity"/>
    <property type="evidence" value="ECO:0007669"/>
    <property type="project" value="InterPro"/>
</dbReference>
<dbReference type="InterPro" id="IPR009073">
    <property type="entry name" value="HscB_oligo_C"/>
</dbReference>
<dbReference type="GO" id="GO:0051259">
    <property type="term" value="P:protein complex oligomerization"/>
    <property type="evidence" value="ECO:0007669"/>
    <property type="project" value="InterPro"/>
</dbReference>
<dbReference type="SUPFAM" id="SSF46565">
    <property type="entry name" value="Chaperone J-domain"/>
    <property type="match status" value="1"/>
</dbReference>
<evidence type="ECO:0000313" key="5">
    <source>
        <dbReference type="Proteomes" id="UP000886520"/>
    </source>
</evidence>